<sequence length="28" mass="3137">MTIVICDENVMAVNSAENEVLWSKLVDI</sequence>
<proteinExistence type="predicted"/>
<organism evidence="1">
    <name type="scientific">Rhizophora mucronata</name>
    <name type="common">Asiatic mangrove</name>
    <dbReference type="NCBI Taxonomy" id="61149"/>
    <lineage>
        <taxon>Eukaryota</taxon>
        <taxon>Viridiplantae</taxon>
        <taxon>Streptophyta</taxon>
        <taxon>Embryophyta</taxon>
        <taxon>Tracheophyta</taxon>
        <taxon>Spermatophyta</taxon>
        <taxon>Magnoliopsida</taxon>
        <taxon>eudicotyledons</taxon>
        <taxon>Gunneridae</taxon>
        <taxon>Pentapetalae</taxon>
        <taxon>rosids</taxon>
        <taxon>fabids</taxon>
        <taxon>Malpighiales</taxon>
        <taxon>Rhizophoraceae</taxon>
        <taxon>Rhizophora</taxon>
    </lineage>
</organism>
<protein>
    <submittedName>
        <fullName evidence="1">Uncharacterized protein</fullName>
    </submittedName>
</protein>
<dbReference type="EMBL" id="GGEC01076480">
    <property type="protein sequence ID" value="MBX56964.1"/>
    <property type="molecule type" value="Transcribed_RNA"/>
</dbReference>
<evidence type="ECO:0000313" key="1">
    <source>
        <dbReference type="EMBL" id="MBX56964.1"/>
    </source>
</evidence>
<name>A0A2P2PQG2_RHIMU</name>
<dbReference type="AlphaFoldDB" id="A0A2P2PQG2"/>
<reference evidence="1" key="1">
    <citation type="submission" date="2018-02" db="EMBL/GenBank/DDBJ databases">
        <title>Rhizophora mucronata_Transcriptome.</title>
        <authorList>
            <person name="Meera S.P."/>
            <person name="Sreeshan A."/>
            <person name="Augustine A."/>
        </authorList>
    </citation>
    <scope>NUCLEOTIDE SEQUENCE</scope>
    <source>
        <tissue evidence="1">Leaf</tissue>
    </source>
</reference>
<accession>A0A2P2PQG2</accession>